<name>A0A6G1C1K1_9ORYZ</name>
<accession>A0A6G1C1K1</accession>
<evidence type="ECO:0000256" key="1">
    <source>
        <dbReference type="SAM" id="MobiDB-lite"/>
    </source>
</evidence>
<evidence type="ECO:0000313" key="2">
    <source>
        <dbReference type="EMBL" id="KAF0893891.1"/>
    </source>
</evidence>
<proteinExistence type="predicted"/>
<dbReference type="AlphaFoldDB" id="A0A6G1C1K1"/>
<keyword evidence="3" id="KW-1185">Reference proteome</keyword>
<dbReference type="EMBL" id="SPHZ02000011">
    <property type="protein sequence ID" value="KAF0893891.1"/>
    <property type="molecule type" value="Genomic_DNA"/>
</dbReference>
<feature type="compositionally biased region" description="Basic and acidic residues" evidence="1">
    <location>
        <begin position="19"/>
        <end position="28"/>
    </location>
</feature>
<evidence type="ECO:0000313" key="3">
    <source>
        <dbReference type="Proteomes" id="UP000479710"/>
    </source>
</evidence>
<comment type="caution">
    <text evidence="2">The sequence shown here is derived from an EMBL/GenBank/DDBJ whole genome shotgun (WGS) entry which is preliminary data.</text>
</comment>
<feature type="region of interest" description="Disordered" evidence="1">
    <location>
        <begin position="1"/>
        <end position="28"/>
    </location>
</feature>
<protein>
    <submittedName>
        <fullName evidence="2">Uncharacterized protein</fullName>
    </submittedName>
</protein>
<sequence>MESAVEEADPVAAKRRKADLKCKRPRVDEEDEKKALRDAIEAAEKAREEREDRLTVVLKYLADNLERVTDSLKVPFHKGKPRIFGLDMLNHEN</sequence>
<reference evidence="2 3" key="1">
    <citation type="submission" date="2019-11" db="EMBL/GenBank/DDBJ databases">
        <title>Whole genome sequence of Oryza granulata.</title>
        <authorList>
            <person name="Li W."/>
        </authorList>
    </citation>
    <scope>NUCLEOTIDE SEQUENCE [LARGE SCALE GENOMIC DNA]</scope>
    <source>
        <strain evidence="3">cv. Menghai</strain>
        <tissue evidence="2">Leaf</tissue>
    </source>
</reference>
<organism evidence="2 3">
    <name type="scientific">Oryza meyeriana var. granulata</name>
    <dbReference type="NCBI Taxonomy" id="110450"/>
    <lineage>
        <taxon>Eukaryota</taxon>
        <taxon>Viridiplantae</taxon>
        <taxon>Streptophyta</taxon>
        <taxon>Embryophyta</taxon>
        <taxon>Tracheophyta</taxon>
        <taxon>Spermatophyta</taxon>
        <taxon>Magnoliopsida</taxon>
        <taxon>Liliopsida</taxon>
        <taxon>Poales</taxon>
        <taxon>Poaceae</taxon>
        <taxon>BOP clade</taxon>
        <taxon>Oryzoideae</taxon>
        <taxon>Oryzeae</taxon>
        <taxon>Oryzinae</taxon>
        <taxon>Oryza</taxon>
        <taxon>Oryza meyeriana</taxon>
    </lineage>
</organism>
<dbReference type="Proteomes" id="UP000479710">
    <property type="component" value="Unassembled WGS sequence"/>
</dbReference>
<gene>
    <name evidence="2" type="ORF">E2562_031426</name>
</gene>